<keyword evidence="1" id="KW-1133">Transmembrane helix</keyword>
<organism evidence="2 3">
    <name type="scientific">Anaerobacillus alkaliphilus</name>
    <dbReference type="NCBI Taxonomy" id="1548597"/>
    <lineage>
        <taxon>Bacteria</taxon>
        <taxon>Bacillati</taxon>
        <taxon>Bacillota</taxon>
        <taxon>Bacilli</taxon>
        <taxon>Bacillales</taxon>
        <taxon>Bacillaceae</taxon>
        <taxon>Anaerobacillus</taxon>
    </lineage>
</organism>
<protein>
    <submittedName>
        <fullName evidence="2">Uncharacterized protein</fullName>
    </submittedName>
</protein>
<keyword evidence="1" id="KW-0472">Membrane</keyword>
<evidence type="ECO:0000313" key="2">
    <source>
        <dbReference type="EMBL" id="RXJ04399.1"/>
    </source>
</evidence>
<dbReference type="AlphaFoldDB" id="A0A4Q0VXW3"/>
<sequence length="85" mass="9722">MKIFQSKNVKLTYQITLFMFFLAIGFLIYPSKLAEFVFFMASVGAFFIVDTALSNQKKNTRIGFALVLGLTFFLVTFTIVRNSFP</sequence>
<feature type="transmembrane region" description="Helical" evidence="1">
    <location>
        <begin position="36"/>
        <end position="53"/>
    </location>
</feature>
<dbReference type="EMBL" id="QOUX01000001">
    <property type="protein sequence ID" value="RXJ04399.1"/>
    <property type="molecule type" value="Genomic_DNA"/>
</dbReference>
<name>A0A4Q0VXW3_9BACI</name>
<proteinExistence type="predicted"/>
<gene>
    <name evidence="2" type="ORF">DS745_03165</name>
</gene>
<evidence type="ECO:0000313" key="3">
    <source>
        <dbReference type="Proteomes" id="UP000290649"/>
    </source>
</evidence>
<reference evidence="2 3" key="1">
    <citation type="journal article" date="2019" name="Int. J. Syst. Evol. Microbiol.">
        <title>Anaerobacillus alkaliphilus sp. nov., a novel alkaliphilic and moderately halophilic bacterium.</title>
        <authorList>
            <person name="Borsodi A.K."/>
            <person name="Aszalos J.M."/>
            <person name="Bihari P."/>
            <person name="Nagy I."/>
            <person name="Schumann P."/>
            <person name="Sproer C."/>
            <person name="Kovacs A.L."/>
            <person name="Boka K."/>
            <person name="Dobosy P."/>
            <person name="Ovari M."/>
            <person name="Szili-Kovacs T."/>
            <person name="Toth E."/>
        </authorList>
    </citation>
    <scope>NUCLEOTIDE SEQUENCE [LARGE SCALE GENOMIC DNA]</scope>
    <source>
        <strain evidence="2 3">B16-10</strain>
    </source>
</reference>
<keyword evidence="1" id="KW-0812">Transmembrane</keyword>
<keyword evidence="3" id="KW-1185">Reference proteome</keyword>
<feature type="transmembrane region" description="Helical" evidence="1">
    <location>
        <begin position="12"/>
        <end position="30"/>
    </location>
</feature>
<feature type="transmembrane region" description="Helical" evidence="1">
    <location>
        <begin position="62"/>
        <end position="80"/>
    </location>
</feature>
<evidence type="ECO:0000256" key="1">
    <source>
        <dbReference type="SAM" id="Phobius"/>
    </source>
</evidence>
<accession>A0A4Q0VXW3</accession>
<dbReference type="Proteomes" id="UP000290649">
    <property type="component" value="Unassembled WGS sequence"/>
</dbReference>
<comment type="caution">
    <text evidence="2">The sequence shown here is derived from an EMBL/GenBank/DDBJ whole genome shotgun (WGS) entry which is preliminary data.</text>
</comment>